<keyword evidence="2" id="KW-1003">Cell membrane</keyword>
<protein>
    <submittedName>
        <fullName evidence="7">ABC transporter permease</fullName>
    </submittedName>
</protein>
<accession>A0ABT2PUM0</accession>
<evidence type="ECO:0000256" key="6">
    <source>
        <dbReference type="SAM" id="Phobius"/>
    </source>
</evidence>
<keyword evidence="5 6" id="KW-0472">Membrane</keyword>
<dbReference type="PANTHER" id="PTHR43370:SF1">
    <property type="entry name" value="GUANOSINE ABC TRANSPORTER PERMEASE PROTEIN NUPQ"/>
    <property type="match status" value="1"/>
</dbReference>
<name>A0ABT2PUM0_9MOLU</name>
<dbReference type="CDD" id="cd06580">
    <property type="entry name" value="TM_PBP1_transp_TpRbsC_like"/>
    <property type="match status" value="1"/>
</dbReference>
<feature type="transmembrane region" description="Helical" evidence="6">
    <location>
        <begin position="253"/>
        <end position="271"/>
    </location>
</feature>
<dbReference type="EMBL" id="JAOEGN010000004">
    <property type="protein sequence ID" value="MCU0104646.1"/>
    <property type="molecule type" value="Genomic_DNA"/>
</dbReference>
<feature type="transmembrane region" description="Helical" evidence="6">
    <location>
        <begin position="59"/>
        <end position="79"/>
    </location>
</feature>
<sequence>MSKYFSRRNIWIGVGILTYLLIAIWNNSSFYNLLSWTLYSTIPLAMVAMAGLYSERSGVVNIALEGIMLFGAFVGILTLNNLQHIGIDGQMVLIMTVIIGGIAGLLFSLLHSFASITMKSNQVISGTALNMLAVALAIFVGRALSSSGTEEIGFSDRYKISIPVLKEIPFIGNIFFENVYLITLMGLVAFIIAAVVAYKTRYGLRMRACGENPHAADAAGINVYKIRYTSVSVSGFLAGMGGVILIVPTSTSFKASIYGYGFLALAVLISGQWKPARVMVFSLLFGFLMNLSNGITLVQSAFDGLRANESLLQGLYNNLYLFFRHLPKDIISMTPFLVTLILLALTSKNSQGPRAAGEPYDQGKR</sequence>
<feature type="transmembrane region" description="Helical" evidence="6">
    <location>
        <begin position="123"/>
        <end position="144"/>
    </location>
</feature>
<feature type="transmembrane region" description="Helical" evidence="6">
    <location>
        <begin position="322"/>
        <end position="345"/>
    </location>
</feature>
<proteinExistence type="predicted"/>
<evidence type="ECO:0000256" key="3">
    <source>
        <dbReference type="ARBA" id="ARBA00022692"/>
    </source>
</evidence>
<evidence type="ECO:0000313" key="7">
    <source>
        <dbReference type="EMBL" id="MCU0104646.1"/>
    </source>
</evidence>
<evidence type="ECO:0000256" key="5">
    <source>
        <dbReference type="ARBA" id="ARBA00023136"/>
    </source>
</evidence>
<gene>
    <name evidence="7" type="ORF">N7603_03140</name>
</gene>
<keyword evidence="8" id="KW-1185">Reference proteome</keyword>
<evidence type="ECO:0000256" key="1">
    <source>
        <dbReference type="ARBA" id="ARBA00004651"/>
    </source>
</evidence>
<keyword evidence="4 6" id="KW-1133">Transmembrane helix</keyword>
<dbReference type="Pfam" id="PF02653">
    <property type="entry name" value="BPD_transp_2"/>
    <property type="match status" value="1"/>
</dbReference>
<dbReference type="RefSeq" id="WP_262095889.1">
    <property type="nucleotide sequence ID" value="NZ_JAOEGN010000004.1"/>
</dbReference>
<keyword evidence="3 6" id="KW-0812">Transmembrane</keyword>
<dbReference type="Proteomes" id="UP001209076">
    <property type="component" value="Unassembled WGS sequence"/>
</dbReference>
<reference evidence="8" key="1">
    <citation type="submission" date="2023-07" db="EMBL/GenBank/DDBJ databases">
        <title>Novel Mycoplasma species identified in domestic and wild animals.</title>
        <authorList>
            <person name="Volokhov D.V."/>
            <person name="Furtak V.A."/>
            <person name="Zagorodnyaya T.A."/>
        </authorList>
    </citation>
    <scope>NUCLEOTIDE SEQUENCE [LARGE SCALE GENOMIC DNA]</scope>
    <source>
        <strain evidence="8">92-19</strain>
    </source>
</reference>
<evidence type="ECO:0000313" key="8">
    <source>
        <dbReference type="Proteomes" id="UP001209076"/>
    </source>
</evidence>
<dbReference type="InterPro" id="IPR001851">
    <property type="entry name" value="ABC_transp_permease"/>
</dbReference>
<dbReference type="PANTHER" id="PTHR43370">
    <property type="entry name" value="SUGAR ABC TRANSPORTER INTEGRAL MEMBRANE PROTEIN-RELATED"/>
    <property type="match status" value="1"/>
</dbReference>
<feature type="transmembrane region" description="Helical" evidence="6">
    <location>
        <begin position="228"/>
        <end position="247"/>
    </location>
</feature>
<feature type="transmembrane region" description="Helical" evidence="6">
    <location>
        <begin position="278"/>
        <end position="302"/>
    </location>
</feature>
<feature type="transmembrane region" description="Helical" evidence="6">
    <location>
        <begin position="179"/>
        <end position="198"/>
    </location>
</feature>
<organism evidence="7 8">
    <name type="scientific">Paracholeplasma vituli</name>
    <dbReference type="NCBI Taxonomy" id="69473"/>
    <lineage>
        <taxon>Bacteria</taxon>
        <taxon>Bacillati</taxon>
        <taxon>Mycoplasmatota</taxon>
        <taxon>Mollicutes</taxon>
        <taxon>Acholeplasmatales</taxon>
        <taxon>Acholeplasmataceae</taxon>
        <taxon>Paracholeplasma</taxon>
    </lineage>
</organism>
<evidence type="ECO:0000256" key="2">
    <source>
        <dbReference type="ARBA" id="ARBA00022475"/>
    </source>
</evidence>
<comment type="caution">
    <text evidence="7">The sequence shown here is derived from an EMBL/GenBank/DDBJ whole genome shotgun (WGS) entry which is preliminary data.</text>
</comment>
<comment type="subcellular location">
    <subcellularLocation>
        <location evidence="1">Cell membrane</location>
        <topology evidence="1">Multi-pass membrane protein</topology>
    </subcellularLocation>
</comment>
<feature type="transmembrane region" description="Helical" evidence="6">
    <location>
        <begin position="9"/>
        <end position="27"/>
    </location>
</feature>
<evidence type="ECO:0000256" key="4">
    <source>
        <dbReference type="ARBA" id="ARBA00022989"/>
    </source>
</evidence>
<feature type="transmembrane region" description="Helical" evidence="6">
    <location>
        <begin position="33"/>
        <end position="52"/>
    </location>
</feature>
<feature type="transmembrane region" description="Helical" evidence="6">
    <location>
        <begin position="91"/>
        <end position="111"/>
    </location>
</feature>